<sequence length="516" mass="55447">MSPHWEIGAARDCIGPAARQALASGTRLDPYLVWANVTHYRDSGGVPRGRFPIAIEMKQGGDTAQQFAQDIERNGWQEWIWMSALYRDPPSALAGTRFCTAHVTRDFFAHLGTDLAGRFERFTEALAVSSHGDARLHRVRPDHASLRPAPMHDGPGRAIVGVCEEGLSFLHRRYAEDAFGTSTRFQCFWNQNDAANSASGLGYGSELLKSQMDAILADAFPADDVPRAAGDARIYRLDRQATDGATAAELAGRYPSRALGNADDHEPPLPMIGVQLRRRNRLARDAFGPSPDADLLDAVRYIAQRARDIGGADCHALVSLNAGNAAWQQDGSSLIEGALDELMDTGACSVVLPSGNGDLSQCRSALKIADRAELRWRVRADCASPVFAEIWLSGDGGYGGNGADPDVDVQIVPPDGIESAWLARGEIGNLVRGGDALCTVVHLGRGARGDGHMILVALAPTTVRGRVRRASAGQWLIRLRNNAQADVTARAWLPCGESADDTPLAAPTHSGAQPRE</sequence>
<dbReference type="OrthoDB" id="9813435at2"/>
<evidence type="ECO:0008006" key="4">
    <source>
        <dbReference type="Google" id="ProtNLM"/>
    </source>
</evidence>
<reference evidence="2 3" key="2">
    <citation type="journal article" date="2018" name="Int. J. Syst. Evol. Microbiol.">
        <title>Burkholderia insecticola sp. nov., a gut symbiotic bacterium of the bean bug Riptortus pedestris.</title>
        <authorList>
            <person name="Takeshita K."/>
            <person name="Tamaki H."/>
            <person name="Ohbayashi T."/>
            <person name="Meng X.-Y."/>
            <person name="Sone T."/>
            <person name="Mitani Y."/>
            <person name="Peeters C."/>
            <person name="Kikuchi Y."/>
            <person name="Vandamme P."/>
        </authorList>
    </citation>
    <scope>NUCLEOTIDE SEQUENCE [LARGE SCALE GENOMIC DNA]</scope>
    <source>
        <strain evidence="2">RPE64</strain>
    </source>
</reference>
<evidence type="ECO:0000313" key="2">
    <source>
        <dbReference type="EMBL" id="BAN25382.1"/>
    </source>
</evidence>
<dbReference type="EMBL" id="AP013059">
    <property type="protein sequence ID" value="BAN25382.1"/>
    <property type="molecule type" value="Genomic_DNA"/>
</dbReference>
<dbReference type="HOGENOM" id="CLU_563461_0_0_4"/>
<dbReference type="KEGG" id="buo:BRPE64_BCDS07210"/>
<dbReference type="PATRIC" id="fig|758793.3.peg.3629"/>
<name>R4X243_9BURK</name>
<accession>R4X243</accession>
<protein>
    <recommendedName>
        <fullName evidence="4">Peptidase S8/S53 domain-containing protein</fullName>
    </recommendedName>
</protein>
<proteinExistence type="predicted"/>
<reference evidence="2 3" key="1">
    <citation type="journal article" date="2013" name="Genome Announc.">
        <title>Complete Genome Sequence of Burkholderia sp. Strain RPE64, Bacterial Symbiont of the Bean Bug Riptortus pedestris.</title>
        <authorList>
            <person name="Shibata T.F."/>
            <person name="Maeda T."/>
            <person name="Nikoh N."/>
            <person name="Yamaguchi K."/>
            <person name="Oshima K."/>
            <person name="Hattori M."/>
            <person name="Nishiyama T."/>
            <person name="Hasebe M."/>
            <person name="Fukatsu T."/>
            <person name="Kikuchi Y."/>
            <person name="Shigenobu S."/>
        </authorList>
    </citation>
    <scope>NUCLEOTIDE SEQUENCE [LARGE SCALE GENOMIC DNA]</scope>
</reference>
<gene>
    <name evidence="2" type="ORF">BRPE64_BCDS07210</name>
</gene>
<dbReference type="RefSeq" id="WP_016354812.1">
    <property type="nucleotide sequence ID" value="NC_021294.1"/>
</dbReference>
<keyword evidence="3" id="KW-1185">Reference proteome</keyword>
<organism evidence="2 3">
    <name type="scientific">Caballeronia insecticola</name>
    <dbReference type="NCBI Taxonomy" id="758793"/>
    <lineage>
        <taxon>Bacteria</taxon>
        <taxon>Pseudomonadati</taxon>
        <taxon>Pseudomonadota</taxon>
        <taxon>Betaproteobacteria</taxon>
        <taxon>Burkholderiales</taxon>
        <taxon>Burkholderiaceae</taxon>
        <taxon>Caballeronia</taxon>
    </lineage>
</organism>
<dbReference type="Proteomes" id="UP000013966">
    <property type="component" value="Chromosome 2"/>
</dbReference>
<evidence type="ECO:0000256" key="1">
    <source>
        <dbReference type="SAM" id="MobiDB-lite"/>
    </source>
</evidence>
<evidence type="ECO:0000313" key="3">
    <source>
        <dbReference type="Proteomes" id="UP000013966"/>
    </source>
</evidence>
<dbReference type="AlphaFoldDB" id="R4X243"/>
<dbReference type="STRING" id="758793.BRPE64_BCDS07210"/>
<feature type="region of interest" description="Disordered" evidence="1">
    <location>
        <begin position="497"/>
        <end position="516"/>
    </location>
</feature>